<feature type="transmembrane region" description="Helical" evidence="7">
    <location>
        <begin position="192"/>
        <end position="212"/>
    </location>
</feature>
<evidence type="ECO:0000313" key="10">
    <source>
        <dbReference type="Proteomes" id="UP001198862"/>
    </source>
</evidence>
<keyword evidence="3" id="KW-1003">Cell membrane</keyword>
<accession>A0ABS8KYW9</accession>
<feature type="domain" description="Major facilitator superfamily (MFS) profile" evidence="8">
    <location>
        <begin position="1"/>
        <end position="450"/>
    </location>
</feature>
<sequence length="460" mass="47556">MTIRPGFGLAIVGLGASLAPLDIAVNVALPAITAHFKLALGDVQWLVICYVLVYGSLMLVCGKLGDLFGHRLIFRIGLAISALGCAACAAAPDWGLFLWARGAQGIGTALALSCTPALATSLFPESERTKALAGFASSMAIAAAVGPFLGGVLVELWGWPAVYWVRVPIALATLALSGLLPSPKPDSRPFDALGAVLLAACMSTLLLSLVFSQRREVAGLWALALAAVAVFLLVAYVRRANSVPEPIIRPSLFADPRFTIPNVLNALANLAGFAILLLTPYYLVNVLKLSPLGVGIVLAMAYGGSLTGAPLSAFLVARIGQRPTVFAGVACVGLGLLPLGFTEINTPVLVVAALLVLEGVGQGLLTVAYTDIVTATLPPRDRGVAGSLSLLTRTIGIVAGASVLTALQAHGAQGFMNMAGFLAGYRFAFVAAGGGLLVVLLTSLLWPGVWSSQPRSRRRS</sequence>
<evidence type="ECO:0000256" key="5">
    <source>
        <dbReference type="ARBA" id="ARBA00022989"/>
    </source>
</evidence>
<feature type="transmembrane region" description="Helical" evidence="7">
    <location>
        <begin position="258"/>
        <end position="283"/>
    </location>
</feature>
<feature type="transmembrane region" description="Helical" evidence="7">
    <location>
        <begin position="7"/>
        <end position="31"/>
    </location>
</feature>
<dbReference type="EMBL" id="JAJISD010000009">
    <property type="protein sequence ID" value="MCC8431233.1"/>
    <property type="molecule type" value="Genomic_DNA"/>
</dbReference>
<evidence type="ECO:0000256" key="3">
    <source>
        <dbReference type="ARBA" id="ARBA00022475"/>
    </source>
</evidence>
<dbReference type="PANTHER" id="PTHR42718">
    <property type="entry name" value="MAJOR FACILITATOR SUPERFAMILY MULTIDRUG TRANSPORTER MFSC"/>
    <property type="match status" value="1"/>
</dbReference>
<proteinExistence type="predicted"/>
<name>A0ABS8KYW9_9HYPH</name>
<evidence type="ECO:0000256" key="2">
    <source>
        <dbReference type="ARBA" id="ARBA00022448"/>
    </source>
</evidence>
<evidence type="ECO:0000259" key="8">
    <source>
        <dbReference type="PROSITE" id="PS50850"/>
    </source>
</evidence>
<dbReference type="PANTHER" id="PTHR42718:SF46">
    <property type="entry name" value="BLR6921 PROTEIN"/>
    <property type="match status" value="1"/>
</dbReference>
<feature type="transmembrane region" description="Helical" evidence="7">
    <location>
        <begin position="218"/>
        <end position="237"/>
    </location>
</feature>
<protein>
    <submittedName>
        <fullName evidence="9">MFS transporter</fullName>
    </submittedName>
</protein>
<dbReference type="Proteomes" id="UP001198862">
    <property type="component" value="Unassembled WGS sequence"/>
</dbReference>
<dbReference type="Gene3D" id="1.20.1250.20">
    <property type="entry name" value="MFS general substrate transporter like domains"/>
    <property type="match status" value="1"/>
</dbReference>
<dbReference type="CDD" id="cd17321">
    <property type="entry name" value="MFS_MMR_MDR_like"/>
    <property type="match status" value="1"/>
</dbReference>
<dbReference type="SUPFAM" id="SSF103473">
    <property type="entry name" value="MFS general substrate transporter"/>
    <property type="match status" value="1"/>
</dbReference>
<feature type="transmembrane region" description="Helical" evidence="7">
    <location>
        <begin position="43"/>
        <end position="60"/>
    </location>
</feature>
<dbReference type="InterPro" id="IPR020846">
    <property type="entry name" value="MFS_dom"/>
</dbReference>
<feature type="transmembrane region" description="Helical" evidence="7">
    <location>
        <begin position="427"/>
        <end position="450"/>
    </location>
</feature>
<feature type="transmembrane region" description="Helical" evidence="7">
    <location>
        <begin position="390"/>
        <end position="407"/>
    </location>
</feature>
<dbReference type="Gene3D" id="1.20.1720.10">
    <property type="entry name" value="Multidrug resistance protein D"/>
    <property type="match status" value="1"/>
</dbReference>
<keyword evidence="6 7" id="KW-0472">Membrane</keyword>
<dbReference type="InterPro" id="IPR036259">
    <property type="entry name" value="MFS_trans_sf"/>
</dbReference>
<organism evidence="9 10">
    <name type="scientific">Reyranella aquatilis</name>
    <dbReference type="NCBI Taxonomy" id="2035356"/>
    <lineage>
        <taxon>Bacteria</taxon>
        <taxon>Pseudomonadati</taxon>
        <taxon>Pseudomonadota</taxon>
        <taxon>Alphaproteobacteria</taxon>
        <taxon>Hyphomicrobiales</taxon>
        <taxon>Reyranellaceae</taxon>
        <taxon>Reyranella</taxon>
    </lineage>
</organism>
<keyword evidence="2" id="KW-0813">Transport</keyword>
<evidence type="ECO:0000256" key="7">
    <source>
        <dbReference type="SAM" id="Phobius"/>
    </source>
</evidence>
<keyword evidence="5 7" id="KW-1133">Transmembrane helix</keyword>
<feature type="transmembrane region" description="Helical" evidence="7">
    <location>
        <begin position="295"/>
        <end position="317"/>
    </location>
</feature>
<keyword evidence="4 7" id="KW-0812">Transmembrane</keyword>
<feature type="transmembrane region" description="Helical" evidence="7">
    <location>
        <begin position="324"/>
        <end position="342"/>
    </location>
</feature>
<dbReference type="PROSITE" id="PS50850">
    <property type="entry name" value="MFS"/>
    <property type="match status" value="1"/>
</dbReference>
<keyword evidence="10" id="KW-1185">Reference proteome</keyword>
<evidence type="ECO:0000256" key="1">
    <source>
        <dbReference type="ARBA" id="ARBA00004651"/>
    </source>
</evidence>
<dbReference type="Pfam" id="PF07690">
    <property type="entry name" value="MFS_1"/>
    <property type="match status" value="2"/>
</dbReference>
<feature type="transmembrane region" description="Helical" evidence="7">
    <location>
        <begin position="161"/>
        <end position="180"/>
    </location>
</feature>
<feature type="transmembrane region" description="Helical" evidence="7">
    <location>
        <begin position="348"/>
        <end position="369"/>
    </location>
</feature>
<feature type="transmembrane region" description="Helical" evidence="7">
    <location>
        <begin position="131"/>
        <end position="149"/>
    </location>
</feature>
<gene>
    <name evidence="9" type="ORF">LJ725_19840</name>
</gene>
<comment type="subcellular location">
    <subcellularLocation>
        <location evidence="1">Cell membrane</location>
        <topology evidence="1">Multi-pass membrane protein</topology>
    </subcellularLocation>
</comment>
<evidence type="ECO:0000313" key="9">
    <source>
        <dbReference type="EMBL" id="MCC8431233.1"/>
    </source>
</evidence>
<comment type="caution">
    <text evidence="9">The sequence shown here is derived from an EMBL/GenBank/DDBJ whole genome shotgun (WGS) entry which is preliminary data.</text>
</comment>
<feature type="transmembrane region" description="Helical" evidence="7">
    <location>
        <begin position="98"/>
        <end position="119"/>
    </location>
</feature>
<dbReference type="RefSeq" id="WP_230552458.1">
    <property type="nucleotide sequence ID" value="NZ_JAJISD010000009.1"/>
</dbReference>
<feature type="transmembrane region" description="Helical" evidence="7">
    <location>
        <begin position="72"/>
        <end position="92"/>
    </location>
</feature>
<evidence type="ECO:0000256" key="4">
    <source>
        <dbReference type="ARBA" id="ARBA00022692"/>
    </source>
</evidence>
<evidence type="ECO:0000256" key="6">
    <source>
        <dbReference type="ARBA" id="ARBA00023136"/>
    </source>
</evidence>
<reference evidence="9 10" key="1">
    <citation type="submission" date="2021-11" db="EMBL/GenBank/DDBJ databases">
        <authorList>
            <person name="Lee D.-H."/>
            <person name="Kim S.-B."/>
        </authorList>
    </citation>
    <scope>NUCLEOTIDE SEQUENCE [LARGE SCALE GENOMIC DNA]</scope>
    <source>
        <strain evidence="9 10">KCTC 52223</strain>
    </source>
</reference>
<dbReference type="InterPro" id="IPR011701">
    <property type="entry name" value="MFS"/>
</dbReference>